<evidence type="ECO:0000313" key="3">
    <source>
        <dbReference type="Proteomes" id="UP001201980"/>
    </source>
</evidence>
<comment type="caution">
    <text evidence="2">The sequence shown here is derived from an EMBL/GenBank/DDBJ whole genome shotgun (WGS) entry which is preliminary data.</text>
</comment>
<evidence type="ECO:0000313" key="2">
    <source>
        <dbReference type="EMBL" id="KAJ2895899.1"/>
    </source>
</evidence>
<organism evidence="2 3">
    <name type="scientific">Zalerion maritima</name>
    <dbReference type="NCBI Taxonomy" id="339359"/>
    <lineage>
        <taxon>Eukaryota</taxon>
        <taxon>Fungi</taxon>
        <taxon>Dikarya</taxon>
        <taxon>Ascomycota</taxon>
        <taxon>Pezizomycotina</taxon>
        <taxon>Sordariomycetes</taxon>
        <taxon>Lulworthiomycetidae</taxon>
        <taxon>Lulworthiales</taxon>
        <taxon>Lulworthiaceae</taxon>
        <taxon>Zalerion</taxon>
    </lineage>
</organism>
<gene>
    <name evidence="2" type="ORF">MKZ38_006055</name>
</gene>
<evidence type="ECO:0000256" key="1">
    <source>
        <dbReference type="SAM" id="MobiDB-lite"/>
    </source>
</evidence>
<name>A0AAD5RJD3_9PEZI</name>
<dbReference type="AlphaFoldDB" id="A0AAD5RJD3"/>
<keyword evidence="3" id="KW-1185">Reference proteome</keyword>
<dbReference type="EMBL" id="JAKWBI020000368">
    <property type="protein sequence ID" value="KAJ2895899.1"/>
    <property type="molecule type" value="Genomic_DNA"/>
</dbReference>
<feature type="compositionally biased region" description="Basic residues" evidence="1">
    <location>
        <begin position="340"/>
        <end position="360"/>
    </location>
</feature>
<reference evidence="2" key="1">
    <citation type="submission" date="2022-07" db="EMBL/GenBank/DDBJ databases">
        <title>Draft genome sequence of Zalerion maritima ATCC 34329, a (micro)plastics degrading marine fungus.</title>
        <authorList>
            <person name="Paco A."/>
            <person name="Goncalves M.F.M."/>
            <person name="Rocha-Santos T.A.P."/>
            <person name="Alves A."/>
        </authorList>
    </citation>
    <scope>NUCLEOTIDE SEQUENCE</scope>
    <source>
        <strain evidence="2">ATCC 34329</strain>
    </source>
</reference>
<accession>A0AAD5RJD3</accession>
<dbReference type="Proteomes" id="UP001201980">
    <property type="component" value="Unassembled WGS sequence"/>
</dbReference>
<proteinExistence type="predicted"/>
<protein>
    <submittedName>
        <fullName evidence="2">Uncharacterized protein</fullName>
    </submittedName>
</protein>
<feature type="region of interest" description="Disordered" evidence="1">
    <location>
        <begin position="311"/>
        <end position="367"/>
    </location>
</feature>
<sequence length="398" mass="44555">MLGHESYLLSLQRSQTLTPRYALFTVVSSQSVSTAAYPRLGGQQPGYYWEWDVIDELLGKARVFPDPNPHITHLGYVTKTCGKSVYPRPGTHQEVALAKVLENPDRYTFAAYKITDFTRVFSNPGENRAWSFKTESRLRLGDAEDDDKVDLAFHEADLFVDKARVPMLLQDVYKEIEEKASDRGKEVLLVGWGMAREFESMSSAAPDAVRFFRGWLDLQSVVSEHLGSRSLAEALCEFGYSFSERGATVHQNLNAGNDAIRCLGLSLQRNGTCDRKDQGMLLESSCNFQRQHANATEPTSTRAGLLQRKRVAAAPSSRPGKKAGKSIRVGTSSSSEVIHPFKRGTKRHDPRSPGAKRGKGQKKDKTLRGFVAWPIWNRFGKKDSEEISVRWAPEVRDA</sequence>